<dbReference type="GeneID" id="4618992"/>
<dbReference type="PRINTS" id="PR00799">
    <property type="entry name" value="TRANSAMINASE"/>
</dbReference>
<organism evidence="10 11">
    <name type="scientific">Eremothecium gossypii (strain ATCC 10895 / CBS 109.51 / FGSC 9923 / NRRL Y-1056)</name>
    <name type="common">Yeast</name>
    <name type="synonym">Ashbya gossypii</name>
    <dbReference type="NCBI Taxonomy" id="284811"/>
    <lineage>
        <taxon>Eukaryota</taxon>
        <taxon>Fungi</taxon>
        <taxon>Dikarya</taxon>
        <taxon>Ascomycota</taxon>
        <taxon>Saccharomycotina</taxon>
        <taxon>Saccharomycetes</taxon>
        <taxon>Saccharomycetales</taxon>
        <taxon>Saccharomycetaceae</taxon>
        <taxon>Eremothecium</taxon>
    </lineage>
</organism>
<dbReference type="GO" id="GO:0005739">
    <property type="term" value="C:mitochondrion"/>
    <property type="evidence" value="ECO:0000318"/>
    <property type="project" value="GO_Central"/>
</dbReference>
<dbReference type="eggNOG" id="KOG1411">
    <property type="taxonomic scope" value="Eukaryota"/>
</dbReference>
<evidence type="ECO:0000256" key="1">
    <source>
        <dbReference type="ARBA" id="ARBA00001933"/>
    </source>
</evidence>
<dbReference type="EC" id="2.6.1.1" evidence="8"/>
<keyword evidence="4 8" id="KW-0032">Aminotransferase</keyword>
<dbReference type="PANTHER" id="PTHR11879">
    <property type="entry name" value="ASPARTATE AMINOTRANSFERASE"/>
    <property type="match status" value="1"/>
</dbReference>
<dbReference type="STRING" id="284811.Q75DQ5"/>
<dbReference type="AlphaFoldDB" id="Q75DQ5"/>
<dbReference type="PROSITE" id="PS00105">
    <property type="entry name" value="AA_TRANSFER_CLASS_1"/>
    <property type="match status" value="1"/>
</dbReference>
<evidence type="ECO:0000256" key="6">
    <source>
        <dbReference type="ARBA" id="ARBA00022898"/>
    </source>
</evidence>
<dbReference type="OMA" id="VGACTIV"/>
<evidence type="ECO:0000259" key="9">
    <source>
        <dbReference type="Pfam" id="PF00155"/>
    </source>
</evidence>
<dbReference type="FunCoup" id="Q75DQ5">
    <property type="interactions" value="233"/>
</dbReference>
<dbReference type="KEGG" id="ago:AGOS_ABL038W"/>
<gene>
    <name evidence="10" type="ORF">AGOS_ABL038W</name>
</gene>
<dbReference type="Gene3D" id="3.40.640.10">
    <property type="entry name" value="Type I PLP-dependent aspartate aminotransferase-like (Major domain)"/>
    <property type="match status" value="1"/>
</dbReference>
<keyword evidence="11" id="KW-1185">Reference proteome</keyword>
<comment type="cofactor">
    <cofactor evidence="1">
        <name>pyridoxal 5'-phosphate</name>
        <dbReference type="ChEBI" id="CHEBI:597326"/>
    </cofactor>
</comment>
<protein>
    <recommendedName>
        <fullName evidence="8">Aspartate aminotransferase</fullName>
        <ecNumber evidence="8">2.6.1.1</ecNumber>
    </recommendedName>
</protein>
<evidence type="ECO:0000256" key="4">
    <source>
        <dbReference type="ARBA" id="ARBA00022576"/>
    </source>
</evidence>
<keyword evidence="5 8" id="KW-0808">Transferase</keyword>
<proteinExistence type="inferred from homology"/>
<dbReference type="CDD" id="cd00609">
    <property type="entry name" value="AAT_like"/>
    <property type="match status" value="1"/>
</dbReference>
<evidence type="ECO:0000313" key="10">
    <source>
        <dbReference type="EMBL" id="AAS50733.2"/>
    </source>
</evidence>
<comment type="miscellaneous">
    <text evidence="8">In eukaryotes there are cytoplasmic, mitochondrial and chloroplastic isozymes.</text>
</comment>
<dbReference type="Proteomes" id="UP000000591">
    <property type="component" value="Chromosome II"/>
</dbReference>
<comment type="similarity">
    <text evidence="2">Belongs to the class-I pyridoxal-phosphate-dependent aminotransferase family.</text>
</comment>
<dbReference type="Gene3D" id="3.90.1150.10">
    <property type="entry name" value="Aspartate Aminotransferase, domain 1"/>
    <property type="match status" value="1"/>
</dbReference>
<dbReference type="PANTHER" id="PTHR11879:SF22">
    <property type="entry name" value="ASPARTATE AMINOTRANSFERASE, MITOCHONDRIAL"/>
    <property type="match status" value="1"/>
</dbReference>
<evidence type="ECO:0000256" key="2">
    <source>
        <dbReference type="ARBA" id="ARBA00007441"/>
    </source>
</evidence>
<accession>Q75DQ5</accession>
<reference evidence="11" key="2">
    <citation type="journal article" date="2013" name="G3 (Bethesda)">
        <title>Genomes of Ashbya fungi isolated from insects reveal four mating-type loci, numerous translocations, lack of transposons, and distinct gene duplications.</title>
        <authorList>
            <person name="Dietrich F.S."/>
            <person name="Voegeli S."/>
            <person name="Kuo S."/>
            <person name="Philippsen P."/>
        </authorList>
    </citation>
    <scope>GENOME REANNOTATION</scope>
    <source>
        <strain evidence="11">ATCC 10895 / CBS 109.51 / FGSC 9923 / NRRL Y-1056</strain>
    </source>
</reference>
<dbReference type="InterPro" id="IPR015424">
    <property type="entry name" value="PyrdxlP-dep_Trfase"/>
</dbReference>
<dbReference type="RefSeq" id="NP_982909.2">
    <property type="nucleotide sequence ID" value="NM_208262.2"/>
</dbReference>
<dbReference type="GO" id="GO:0030170">
    <property type="term" value="F:pyridoxal phosphate binding"/>
    <property type="evidence" value="ECO:0007669"/>
    <property type="project" value="InterPro"/>
</dbReference>
<name>Q75DQ5_EREGS</name>
<dbReference type="InterPro" id="IPR015422">
    <property type="entry name" value="PyrdxlP-dep_Trfase_small"/>
</dbReference>
<evidence type="ECO:0000313" key="11">
    <source>
        <dbReference type="Proteomes" id="UP000000591"/>
    </source>
</evidence>
<dbReference type="InterPro" id="IPR004838">
    <property type="entry name" value="NHTrfase_class1_PyrdxlP-BS"/>
</dbReference>
<evidence type="ECO:0000256" key="7">
    <source>
        <dbReference type="ARBA" id="ARBA00049185"/>
    </source>
</evidence>
<dbReference type="InParanoid" id="Q75DQ5"/>
<dbReference type="InterPro" id="IPR015421">
    <property type="entry name" value="PyrdxlP-dep_Trfase_major"/>
</dbReference>
<evidence type="ECO:0000256" key="5">
    <source>
        <dbReference type="ARBA" id="ARBA00022679"/>
    </source>
</evidence>
<dbReference type="HOGENOM" id="CLU_032440_0_0_1"/>
<reference evidence="10 11" key="1">
    <citation type="journal article" date="2004" name="Science">
        <title>The Ashbya gossypii genome as a tool for mapping the ancient Saccharomyces cerevisiae genome.</title>
        <authorList>
            <person name="Dietrich F.S."/>
            <person name="Voegeli S."/>
            <person name="Brachat S."/>
            <person name="Lerch A."/>
            <person name="Gates K."/>
            <person name="Steiner S."/>
            <person name="Mohr C."/>
            <person name="Pohlmann R."/>
            <person name="Luedi P."/>
            <person name="Choi S."/>
            <person name="Wing R.A."/>
            <person name="Flavier A."/>
            <person name="Gaffney T.D."/>
            <person name="Philippsen P."/>
        </authorList>
    </citation>
    <scope>NUCLEOTIDE SEQUENCE [LARGE SCALE GENOMIC DNA]</scope>
    <source>
        <strain evidence="11">ATCC 10895 / CBS 109.51 / FGSC 9923 / NRRL Y-1056</strain>
    </source>
</reference>
<dbReference type="GO" id="GO:0004069">
    <property type="term" value="F:L-aspartate:2-oxoglutarate aminotransferase activity"/>
    <property type="evidence" value="ECO:0000318"/>
    <property type="project" value="GO_Central"/>
</dbReference>
<dbReference type="OrthoDB" id="6752799at2759"/>
<dbReference type="Pfam" id="PF00155">
    <property type="entry name" value="Aminotran_1_2"/>
    <property type="match status" value="1"/>
</dbReference>
<dbReference type="FunFam" id="3.40.640.10:FF:000066">
    <property type="entry name" value="Aspartate aminotransferase"/>
    <property type="match status" value="1"/>
</dbReference>
<keyword evidence="6" id="KW-0663">Pyridoxal phosphate</keyword>
<comment type="catalytic activity">
    <reaction evidence="7 8">
        <text>L-aspartate + 2-oxoglutarate = oxaloacetate + L-glutamate</text>
        <dbReference type="Rhea" id="RHEA:21824"/>
        <dbReference type="ChEBI" id="CHEBI:16452"/>
        <dbReference type="ChEBI" id="CHEBI:16810"/>
        <dbReference type="ChEBI" id="CHEBI:29985"/>
        <dbReference type="ChEBI" id="CHEBI:29991"/>
        <dbReference type="EC" id="2.6.1.1"/>
    </reaction>
</comment>
<comment type="subunit">
    <text evidence="3 8">Homodimer.</text>
</comment>
<feature type="domain" description="Aminotransferase class I/classII large" evidence="9">
    <location>
        <begin position="63"/>
        <end position="436"/>
    </location>
</feature>
<sequence>MTQTNQVRASTKGVLGMTRNVVGAFTANWRCRRQHQALGRVPEAMPDQILGLTERFNQDRNPHKVNLTVGIYKDDNGEVTSFPSVARAQRMVEGQRGGRLAYLPIAGCPSYGARVSDFLYSECAPQGREFLASGCVSFMQTLSGTGALSLASLFLSNFISKTIWVPQPSWANHMNIFKLNGFEEVRRYRYYEDGAVDVDSWLAQLERAAADRPYPQCILLHACCHNPTGVDPTREQWSRILSVINGLGMVPIVDMAYQGLESGDLRADAYLLRMCLEHRWDNGLYVCHSFAKNMGLYGERVGSLSVVHPLGQFQAKAATDSQLKCIIRASYSSPPSYGSRVATTVLSVPEIKQQWHEDVHGMCNRLWSVRCMLHEKLRWPKLIDSTSQHGMFYYTGIGPDAVDTLREKYSVYLTKDGRLSLAGINTGNVDYVARALRNVSTYP</sequence>
<evidence type="ECO:0000256" key="8">
    <source>
        <dbReference type="RuleBase" id="RU000480"/>
    </source>
</evidence>
<dbReference type="GO" id="GO:0006533">
    <property type="term" value="P:L-aspartate catabolic process"/>
    <property type="evidence" value="ECO:0000318"/>
    <property type="project" value="GO_Central"/>
</dbReference>
<evidence type="ECO:0000256" key="3">
    <source>
        <dbReference type="ARBA" id="ARBA00011738"/>
    </source>
</evidence>
<dbReference type="InterPro" id="IPR000796">
    <property type="entry name" value="Asp_trans"/>
</dbReference>
<dbReference type="InterPro" id="IPR004839">
    <property type="entry name" value="Aminotransferase_I/II_large"/>
</dbReference>
<dbReference type="EMBL" id="AE016815">
    <property type="protein sequence ID" value="AAS50733.2"/>
    <property type="molecule type" value="Genomic_DNA"/>
</dbReference>
<dbReference type="SUPFAM" id="SSF53383">
    <property type="entry name" value="PLP-dependent transferases"/>
    <property type="match status" value="1"/>
</dbReference>